<evidence type="ECO:0000313" key="2">
    <source>
        <dbReference type="Proteomes" id="UP000229383"/>
    </source>
</evidence>
<organism evidence="1 2">
    <name type="scientific">Candidatus Niyogibacteria bacterium CG10_big_fil_rev_8_21_14_0_10_42_19</name>
    <dbReference type="NCBI Taxonomy" id="1974725"/>
    <lineage>
        <taxon>Bacteria</taxon>
        <taxon>Candidatus Niyogiibacteriota</taxon>
    </lineage>
</organism>
<name>A0A2H0TFW2_9BACT</name>
<reference evidence="2" key="1">
    <citation type="submission" date="2017-09" db="EMBL/GenBank/DDBJ databases">
        <title>Depth-based differentiation of microbial function through sediment-hosted aquifers and enrichment of novel symbionts in the deep terrestrial subsurface.</title>
        <authorList>
            <person name="Probst A.J."/>
            <person name="Ladd B."/>
            <person name="Jarett J.K."/>
            <person name="Geller-Mcgrath D.E."/>
            <person name="Sieber C.M.K."/>
            <person name="Emerson J.B."/>
            <person name="Anantharaman K."/>
            <person name="Thomas B.C."/>
            <person name="Malmstrom R."/>
            <person name="Stieglmeier M."/>
            <person name="Klingl A."/>
            <person name="Woyke T."/>
            <person name="Ryan C.M."/>
            <person name="Banfield J.F."/>
        </authorList>
    </citation>
    <scope>NUCLEOTIDE SEQUENCE [LARGE SCALE GENOMIC DNA]</scope>
</reference>
<dbReference type="EMBL" id="PFCN01000017">
    <property type="protein sequence ID" value="PIR70446.1"/>
    <property type="molecule type" value="Genomic_DNA"/>
</dbReference>
<dbReference type="Proteomes" id="UP000229383">
    <property type="component" value="Unassembled WGS sequence"/>
</dbReference>
<dbReference type="AlphaFoldDB" id="A0A2H0TFW2"/>
<protein>
    <submittedName>
        <fullName evidence="1">Uncharacterized protein</fullName>
    </submittedName>
</protein>
<evidence type="ECO:0000313" key="1">
    <source>
        <dbReference type="EMBL" id="PIR70446.1"/>
    </source>
</evidence>
<sequence>MALKNTPDYGAMRSTFFYLKCGHYTKKFGLTSGKILTDIPRAERVEARNYLVHSNNADSILRNHFSEDMVSAKHRLISDFASGGER</sequence>
<proteinExistence type="predicted"/>
<accession>A0A2H0TFW2</accession>
<gene>
    <name evidence="1" type="ORF">COU46_01385</name>
</gene>
<comment type="caution">
    <text evidence="1">The sequence shown here is derived from an EMBL/GenBank/DDBJ whole genome shotgun (WGS) entry which is preliminary data.</text>
</comment>